<dbReference type="Pfam" id="PF05368">
    <property type="entry name" value="NmrA"/>
    <property type="match status" value="1"/>
</dbReference>
<keyword evidence="7" id="KW-1185">Reference proteome</keyword>
<keyword evidence="2" id="KW-0521">NADP</keyword>
<dbReference type="Proteomes" id="UP000002038">
    <property type="component" value="Unassembled WGS sequence"/>
</dbReference>
<evidence type="ECO:0000259" key="5">
    <source>
        <dbReference type="Pfam" id="PF05368"/>
    </source>
</evidence>
<dbReference type="VEuPathDB" id="FungiDB:BDBG_05415"/>
<dbReference type="GO" id="GO:0005634">
    <property type="term" value="C:nucleus"/>
    <property type="evidence" value="ECO:0007669"/>
    <property type="project" value="TreeGrafter"/>
</dbReference>
<dbReference type="InterPro" id="IPR051164">
    <property type="entry name" value="NmrA-like_oxidored"/>
</dbReference>
<keyword evidence="3" id="KW-0560">Oxidoreductase</keyword>
<dbReference type="PANTHER" id="PTHR42748">
    <property type="entry name" value="NITROGEN METABOLITE REPRESSION PROTEIN NMRA FAMILY MEMBER"/>
    <property type="match status" value="1"/>
</dbReference>
<dbReference type="SUPFAM" id="SSF51735">
    <property type="entry name" value="NAD(P)-binding Rossmann-fold domains"/>
    <property type="match status" value="1"/>
</dbReference>
<dbReference type="STRING" id="559298.A0A179UR48"/>
<dbReference type="GeneID" id="8503990"/>
<evidence type="ECO:0000256" key="4">
    <source>
        <dbReference type="SAM" id="MobiDB-lite"/>
    </source>
</evidence>
<dbReference type="GO" id="GO:0016491">
    <property type="term" value="F:oxidoreductase activity"/>
    <property type="evidence" value="ECO:0007669"/>
    <property type="project" value="UniProtKB-KW"/>
</dbReference>
<accession>A0A179UR48</accession>
<dbReference type="InterPro" id="IPR036291">
    <property type="entry name" value="NAD(P)-bd_dom_sf"/>
</dbReference>
<protein>
    <submittedName>
        <fullName evidence="6">NmrA family protein</fullName>
    </submittedName>
</protein>
<dbReference type="Gene3D" id="3.40.50.720">
    <property type="entry name" value="NAD(P)-binding Rossmann-like Domain"/>
    <property type="match status" value="1"/>
</dbReference>
<dbReference type="PANTHER" id="PTHR42748:SF30">
    <property type="entry name" value="NMRA-LIKE DOMAIN-CONTAINING PROTEIN"/>
    <property type="match status" value="1"/>
</dbReference>
<comment type="similarity">
    <text evidence="1">Belongs to the NmrA-type oxidoreductase family.</text>
</comment>
<gene>
    <name evidence="6" type="ORF">BDBG_05415</name>
</gene>
<evidence type="ECO:0000256" key="2">
    <source>
        <dbReference type="ARBA" id="ARBA00022857"/>
    </source>
</evidence>
<proteinExistence type="inferred from homology"/>
<organism evidence="6 7">
    <name type="scientific">Blastomyces gilchristii (strain SLH14081)</name>
    <name type="common">Blastomyces dermatitidis</name>
    <dbReference type="NCBI Taxonomy" id="559298"/>
    <lineage>
        <taxon>Eukaryota</taxon>
        <taxon>Fungi</taxon>
        <taxon>Dikarya</taxon>
        <taxon>Ascomycota</taxon>
        <taxon>Pezizomycotina</taxon>
        <taxon>Eurotiomycetes</taxon>
        <taxon>Eurotiomycetidae</taxon>
        <taxon>Onygenales</taxon>
        <taxon>Ajellomycetaceae</taxon>
        <taxon>Blastomyces</taxon>
    </lineage>
</organism>
<name>A0A179UR48_BLAGS</name>
<evidence type="ECO:0000256" key="3">
    <source>
        <dbReference type="ARBA" id="ARBA00023002"/>
    </source>
</evidence>
<evidence type="ECO:0000313" key="7">
    <source>
        <dbReference type="Proteomes" id="UP000002038"/>
    </source>
</evidence>
<feature type="region of interest" description="Disordered" evidence="4">
    <location>
        <begin position="79"/>
        <end position="100"/>
    </location>
</feature>
<reference evidence="7" key="1">
    <citation type="journal article" date="2015" name="PLoS Genet.">
        <title>The dynamic genome and transcriptome of the human fungal pathogen Blastomyces and close relative Emmonsia.</title>
        <authorList>
            <person name="Munoz J.F."/>
            <person name="Gauthier G.M."/>
            <person name="Desjardins C.A."/>
            <person name="Gallo J.E."/>
            <person name="Holder J."/>
            <person name="Sullivan T.D."/>
            <person name="Marty A.J."/>
            <person name="Carmen J.C."/>
            <person name="Chen Z."/>
            <person name="Ding L."/>
            <person name="Gujja S."/>
            <person name="Magrini V."/>
            <person name="Misas E."/>
            <person name="Mitreva M."/>
            <person name="Priest M."/>
            <person name="Saif S."/>
            <person name="Whiston E.A."/>
            <person name="Young S."/>
            <person name="Zeng Q."/>
            <person name="Goldman W.E."/>
            <person name="Mardis E.R."/>
            <person name="Taylor J.W."/>
            <person name="McEwen J.G."/>
            <person name="Clay O.K."/>
            <person name="Klein B.S."/>
            <person name="Cuomo C.A."/>
        </authorList>
    </citation>
    <scope>NUCLEOTIDE SEQUENCE [LARGE SCALE GENOMIC DNA]</scope>
    <source>
        <strain evidence="7">SLH14081</strain>
    </source>
</reference>
<dbReference type="KEGG" id="bgh:BDBG_05415"/>
<dbReference type="OrthoDB" id="419598at2759"/>
<sequence>MPTYLLTLATGQQARLTAKHLLAAGATVHAVVRDPTSQAARNLASAGVKLFKGNLDEPDVFRKAAEGCTGVFLNLVPASPPTPSATSTSDPANTNPSASIVDSERQRAASILAACHDAGVKYVVASTAIYTSDRHLWDTPEAEAIGYHYSRSKAGIEDAVRSSGLSGGWTILRPGWIMSNYLVPVSPFVYPELPVEGLLKHSYDSGAGFEHVDEEDVGKYAAAALLEPERFVGREITLASGWLSVEDVAAEMSRVSGREVKVSKRTAEEQKEAVRKGNLALEFELWASLVGDKVHEARWKAKGSKPPEEEFGIPLTGFEEYLQREKEVLLRSLPTV</sequence>
<dbReference type="RefSeq" id="XP_002623907.1">
    <property type="nucleotide sequence ID" value="XM_002623861.2"/>
</dbReference>
<dbReference type="AlphaFoldDB" id="A0A179UR48"/>
<dbReference type="InterPro" id="IPR008030">
    <property type="entry name" value="NmrA-like"/>
</dbReference>
<evidence type="ECO:0000256" key="1">
    <source>
        <dbReference type="ARBA" id="ARBA00006328"/>
    </source>
</evidence>
<dbReference type="EMBL" id="GG657458">
    <property type="protein sequence ID" value="OAT09678.1"/>
    <property type="molecule type" value="Genomic_DNA"/>
</dbReference>
<evidence type="ECO:0000313" key="6">
    <source>
        <dbReference type="EMBL" id="OAT09678.1"/>
    </source>
</evidence>
<feature type="domain" description="NmrA-like" evidence="5">
    <location>
        <begin position="9"/>
        <end position="292"/>
    </location>
</feature>